<dbReference type="EMBL" id="JACHDS010000001">
    <property type="protein sequence ID" value="MBB6174664.1"/>
    <property type="molecule type" value="Genomic_DNA"/>
</dbReference>
<gene>
    <name evidence="1" type="ORF">HNR23_004724</name>
</gene>
<dbReference type="AlphaFoldDB" id="A0A7X0D940"/>
<proteinExistence type="predicted"/>
<sequence length="75" mass="7694">MNITYDADADAAYISVVDTIADGEAASQEHSIPTPHPEGEIILDFDAEGHLLGIEVLGASRVLSTAVLAGAETTG</sequence>
<comment type="caution">
    <text evidence="1">The sequence shown here is derived from an EMBL/GenBank/DDBJ whole genome shotgun (WGS) entry which is preliminary data.</text>
</comment>
<name>A0A7X0D940_9ACTN</name>
<evidence type="ECO:0000313" key="2">
    <source>
        <dbReference type="Proteomes" id="UP000546642"/>
    </source>
</evidence>
<accession>A0A7X0D940</accession>
<evidence type="ECO:0000313" key="1">
    <source>
        <dbReference type="EMBL" id="MBB6174664.1"/>
    </source>
</evidence>
<keyword evidence="2" id="KW-1185">Reference proteome</keyword>
<dbReference type="Pfam" id="PF10049">
    <property type="entry name" value="DUF2283"/>
    <property type="match status" value="1"/>
</dbReference>
<organism evidence="1 2">
    <name type="scientific">Nocardiopsis mwathae</name>
    <dbReference type="NCBI Taxonomy" id="1472723"/>
    <lineage>
        <taxon>Bacteria</taxon>
        <taxon>Bacillati</taxon>
        <taxon>Actinomycetota</taxon>
        <taxon>Actinomycetes</taxon>
        <taxon>Streptosporangiales</taxon>
        <taxon>Nocardiopsidaceae</taxon>
        <taxon>Nocardiopsis</taxon>
    </lineage>
</organism>
<reference evidence="1 2" key="1">
    <citation type="submission" date="2020-08" db="EMBL/GenBank/DDBJ databases">
        <title>Sequencing the genomes of 1000 actinobacteria strains.</title>
        <authorList>
            <person name="Klenk H.-P."/>
        </authorList>
    </citation>
    <scope>NUCLEOTIDE SEQUENCE [LARGE SCALE GENOMIC DNA]</scope>
    <source>
        <strain evidence="1 2">DSM 46659</strain>
    </source>
</reference>
<dbReference type="Proteomes" id="UP000546642">
    <property type="component" value="Unassembled WGS sequence"/>
</dbReference>
<dbReference type="RefSeq" id="WP_184078828.1">
    <property type="nucleotide sequence ID" value="NZ_JACHDS010000001.1"/>
</dbReference>
<protein>
    <submittedName>
        <fullName evidence="1">Uncharacterized protein YuzE</fullName>
    </submittedName>
</protein>
<dbReference type="InterPro" id="IPR019270">
    <property type="entry name" value="DUF2283"/>
</dbReference>